<dbReference type="CDD" id="cd03794">
    <property type="entry name" value="GT4_WbuB-like"/>
    <property type="match status" value="1"/>
</dbReference>
<dbReference type="GO" id="GO:0016757">
    <property type="term" value="F:glycosyltransferase activity"/>
    <property type="evidence" value="ECO:0007669"/>
    <property type="project" value="UniProtKB-ARBA"/>
</dbReference>
<gene>
    <name evidence="2" type="ORF">SAMN04487989_102226</name>
</gene>
<evidence type="ECO:0000313" key="2">
    <source>
        <dbReference type="EMBL" id="SFN64871.1"/>
    </source>
</evidence>
<keyword evidence="2" id="KW-0808">Transferase</keyword>
<dbReference type="Pfam" id="PF13439">
    <property type="entry name" value="Glyco_transf_4"/>
    <property type="match status" value="1"/>
</dbReference>
<sequence>MVLNVKQTSVHKKVLIVTYYWPPAGGPGVQRWLKFVKYLPDYGIGPIVYIPENPNYPIIDSSLISEVPDSVTIIKKPISEPYKLAGLFSKKKTKTISKGIITNDNKQSSLEKILLFIRGNFFIPDARKSWIKPSVAFLKDYIQTERIDTVITTGPPHSLHLIGLQLKQKLQMNWFADFRDPWTTIGYHKQLKLTKRAKNKHKQLETDVLRQADHILVTSQVTKDEFMAKTNKPISVITNGYDVNHVAKPELDSQFTLAHIGSLLSKRNPEILWQVLSDLIAENPGFASDFKLNLVGFVSEDVLKLIDSHGLSNYVNKVGYVSHEEAVMFQKKSQVLLLIEIDSPDTRCIIPGKLFEYMISERPIVALGPNGSDIETILRETNTGSYFIYNDYVALKKQIELHYNSFKNGSLHANGIGLQKYSRKALTKSLAELL</sequence>
<dbReference type="STRING" id="649333.SAMN04487989_102226"/>
<reference evidence="3" key="1">
    <citation type="submission" date="2016-10" db="EMBL/GenBank/DDBJ databases">
        <authorList>
            <person name="Varghese N."/>
            <person name="Submissions S."/>
        </authorList>
    </citation>
    <scope>NUCLEOTIDE SEQUENCE [LARGE SCALE GENOMIC DNA]</scope>
    <source>
        <strain evidence="3">DSM 23925</strain>
    </source>
</reference>
<dbReference type="Proteomes" id="UP000198705">
    <property type="component" value="Unassembled WGS sequence"/>
</dbReference>
<protein>
    <submittedName>
        <fullName evidence="2">Glycosyl transferases group 1</fullName>
    </submittedName>
</protein>
<dbReference type="SUPFAM" id="SSF53756">
    <property type="entry name" value="UDP-Glycosyltransferase/glycogen phosphorylase"/>
    <property type="match status" value="1"/>
</dbReference>
<feature type="domain" description="Glycosyltransferase subfamily 4-like N-terminal" evidence="1">
    <location>
        <begin position="116"/>
        <end position="244"/>
    </location>
</feature>
<evidence type="ECO:0000313" key="3">
    <source>
        <dbReference type="Proteomes" id="UP000198705"/>
    </source>
</evidence>
<dbReference type="Gene3D" id="3.40.50.2000">
    <property type="entry name" value="Glycogen Phosphorylase B"/>
    <property type="match status" value="2"/>
</dbReference>
<dbReference type="AlphaFoldDB" id="A0A1I5AQZ4"/>
<evidence type="ECO:0000259" key="1">
    <source>
        <dbReference type="Pfam" id="PF13439"/>
    </source>
</evidence>
<dbReference type="EMBL" id="FOVN01000002">
    <property type="protein sequence ID" value="SFN64871.1"/>
    <property type="molecule type" value="Genomic_DNA"/>
</dbReference>
<name>A0A1I5AQZ4_9FLAO</name>
<dbReference type="RefSeq" id="WP_092207003.1">
    <property type="nucleotide sequence ID" value="NZ_FOVN01000002.1"/>
</dbReference>
<keyword evidence="3" id="KW-1185">Reference proteome</keyword>
<dbReference type="InterPro" id="IPR028098">
    <property type="entry name" value="Glyco_trans_4-like_N"/>
</dbReference>
<organism evidence="2 3">
    <name type="scientific">Bizionia echini</name>
    <dbReference type="NCBI Taxonomy" id="649333"/>
    <lineage>
        <taxon>Bacteria</taxon>
        <taxon>Pseudomonadati</taxon>
        <taxon>Bacteroidota</taxon>
        <taxon>Flavobacteriia</taxon>
        <taxon>Flavobacteriales</taxon>
        <taxon>Flavobacteriaceae</taxon>
        <taxon>Bizionia</taxon>
    </lineage>
</organism>
<dbReference type="OrthoDB" id="9794575at2"/>
<proteinExistence type="predicted"/>
<accession>A0A1I5AQZ4</accession>